<feature type="transmembrane region" description="Helical" evidence="1">
    <location>
        <begin position="53"/>
        <end position="74"/>
    </location>
</feature>
<proteinExistence type="predicted"/>
<organism evidence="4 6">
    <name type="scientific">Eubacterium ventriosum</name>
    <dbReference type="NCBI Taxonomy" id="39496"/>
    <lineage>
        <taxon>Bacteria</taxon>
        <taxon>Bacillati</taxon>
        <taxon>Bacillota</taxon>
        <taxon>Clostridia</taxon>
        <taxon>Eubacteriales</taxon>
        <taxon>Eubacteriaceae</taxon>
        <taxon>Eubacterium</taxon>
    </lineage>
</organism>
<dbReference type="EMBL" id="QSFV01000003">
    <property type="protein sequence ID" value="RHA81670.1"/>
    <property type="molecule type" value="Genomic_DNA"/>
</dbReference>
<dbReference type="Pfam" id="PF14378">
    <property type="entry name" value="PAP2_3"/>
    <property type="match status" value="1"/>
</dbReference>
<feature type="transmembrane region" description="Helical" evidence="1">
    <location>
        <begin position="12"/>
        <end position="33"/>
    </location>
</feature>
<dbReference type="GO" id="GO:0016020">
    <property type="term" value="C:membrane"/>
    <property type="evidence" value="ECO:0007669"/>
    <property type="project" value="UniProtKB-SubCell"/>
</dbReference>
<evidence type="ECO:0000313" key="3">
    <source>
        <dbReference type="EMBL" id="RHA55696.1"/>
    </source>
</evidence>
<evidence type="ECO:0000313" key="4">
    <source>
        <dbReference type="EMBL" id="RHA81670.1"/>
    </source>
</evidence>
<gene>
    <name evidence="4" type="ORF">DW918_01670</name>
    <name evidence="3" type="ORF">DW929_05045</name>
</gene>
<comment type="caution">
    <text evidence="4">The sequence shown here is derived from an EMBL/GenBank/DDBJ whole genome shotgun (WGS) entry which is preliminary data.</text>
</comment>
<evidence type="ECO:0000259" key="2">
    <source>
        <dbReference type="Pfam" id="PF14378"/>
    </source>
</evidence>
<keyword evidence="1" id="KW-1133">Transmembrane helix</keyword>
<dbReference type="EMBL" id="QSFO01000004">
    <property type="protein sequence ID" value="RHA55696.1"/>
    <property type="molecule type" value="Genomic_DNA"/>
</dbReference>
<dbReference type="InterPro" id="IPR026841">
    <property type="entry name" value="Aur1/Ipt1"/>
</dbReference>
<feature type="transmembrane region" description="Helical" evidence="1">
    <location>
        <begin position="182"/>
        <end position="200"/>
    </location>
</feature>
<accession>A0A413T9Q8</accession>
<keyword evidence="1" id="KW-0472">Membrane</keyword>
<feature type="domain" description="Inositolphosphotransferase Aur1/Ipt1" evidence="2">
    <location>
        <begin position="52"/>
        <end position="196"/>
    </location>
</feature>
<name>A0A413T9Q8_9FIRM</name>
<dbReference type="Proteomes" id="UP000285740">
    <property type="component" value="Unassembled WGS sequence"/>
</dbReference>
<reference evidence="5 6" key="1">
    <citation type="submission" date="2018-08" db="EMBL/GenBank/DDBJ databases">
        <title>A genome reference for cultivated species of the human gut microbiota.</title>
        <authorList>
            <person name="Zou Y."/>
            <person name="Xue W."/>
            <person name="Luo G."/>
        </authorList>
    </citation>
    <scope>NUCLEOTIDE SEQUENCE [LARGE SCALE GENOMIC DNA]</scope>
    <source>
        <strain evidence="4 6">AM42-30</strain>
        <strain evidence="3 5">AM43-2</strain>
    </source>
</reference>
<feature type="transmembrane region" description="Helical" evidence="1">
    <location>
        <begin position="159"/>
        <end position="176"/>
    </location>
</feature>
<evidence type="ECO:0000313" key="5">
    <source>
        <dbReference type="Proteomes" id="UP000284598"/>
    </source>
</evidence>
<protein>
    <submittedName>
        <fullName evidence="4">Phosphatidic acid phosphatase</fullName>
    </submittedName>
</protein>
<dbReference type="RefSeq" id="WP_117900222.1">
    <property type="nucleotide sequence ID" value="NZ_CAUFTG010000001.1"/>
</dbReference>
<evidence type="ECO:0000313" key="6">
    <source>
        <dbReference type="Proteomes" id="UP000285740"/>
    </source>
</evidence>
<evidence type="ECO:0000256" key="1">
    <source>
        <dbReference type="SAM" id="Phobius"/>
    </source>
</evidence>
<sequence>MERIYKILPKYAFIPIISCLLLNSITYFGSRIFTTGMHHYDISIAIDRMLPFVTPMVSVYVLAYVTWILGFIIIGRESKKLCYEVCSAEMIAKLICLVCFIIMPTTLTRPEITGTGFWNWLTSLIYSTDAADNLFPSIHCLESWILFRGVMRCEKQGTAMKIFMFVSAILVFASTVLIKQHVVIDIIGGVLVVEIGLFLAKKLNTKRIFYAIENKLGLE</sequence>
<dbReference type="AlphaFoldDB" id="A0A413T9Q8"/>
<dbReference type="Proteomes" id="UP000284598">
    <property type="component" value="Unassembled WGS sequence"/>
</dbReference>
<keyword evidence="1" id="KW-0812">Transmembrane</keyword>